<evidence type="ECO:0000256" key="1">
    <source>
        <dbReference type="ARBA" id="ARBA00022618"/>
    </source>
</evidence>
<evidence type="ECO:0000259" key="7">
    <source>
        <dbReference type="Pfam" id="PF02953"/>
    </source>
</evidence>
<keyword evidence="1" id="KW-0132">Cell division</keyword>
<dbReference type="GO" id="GO:0016567">
    <property type="term" value="P:protein ubiquitination"/>
    <property type="evidence" value="ECO:0007669"/>
    <property type="project" value="TreeGrafter"/>
</dbReference>
<dbReference type="GO" id="GO:0005737">
    <property type="term" value="C:cytoplasm"/>
    <property type="evidence" value="ECO:0007669"/>
    <property type="project" value="TreeGrafter"/>
</dbReference>
<dbReference type="InterPro" id="IPR035427">
    <property type="entry name" value="Tim10-like_dom_sf"/>
</dbReference>
<keyword evidence="4" id="KW-0833">Ubl conjugation pathway</keyword>
<evidence type="ECO:0000256" key="6">
    <source>
        <dbReference type="ARBA" id="ARBA00023306"/>
    </source>
</evidence>
<protein>
    <recommendedName>
        <fullName evidence="7">Tim10-like domain-containing protein</fullName>
    </recommendedName>
</protein>
<gene>
    <name evidence="8" type="ORF">DILT_LOCUS3264</name>
</gene>
<dbReference type="InterPro" id="IPR019734">
    <property type="entry name" value="TPR_rpt"/>
</dbReference>
<dbReference type="OrthoDB" id="10006270at2759"/>
<evidence type="ECO:0000313" key="9">
    <source>
        <dbReference type="Proteomes" id="UP000281553"/>
    </source>
</evidence>
<name>A0A3P6UQY3_DIBLA</name>
<dbReference type="GO" id="GO:0031145">
    <property type="term" value="P:anaphase-promoting complex-dependent catabolic process"/>
    <property type="evidence" value="ECO:0007669"/>
    <property type="project" value="TreeGrafter"/>
</dbReference>
<keyword evidence="3" id="KW-0498">Mitosis</keyword>
<dbReference type="Proteomes" id="UP000281553">
    <property type="component" value="Unassembled WGS sequence"/>
</dbReference>
<dbReference type="SMART" id="SM00028">
    <property type="entry name" value="TPR"/>
    <property type="match status" value="4"/>
</dbReference>
<dbReference type="InterPro" id="IPR011990">
    <property type="entry name" value="TPR-like_helical_dom_sf"/>
</dbReference>
<organism evidence="8 9">
    <name type="scientific">Dibothriocephalus latus</name>
    <name type="common">Fish tapeworm</name>
    <name type="synonym">Diphyllobothrium latum</name>
    <dbReference type="NCBI Taxonomy" id="60516"/>
    <lineage>
        <taxon>Eukaryota</taxon>
        <taxon>Metazoa</taxon>
        <taxon>Spiralia</taxon>
        <taxon>Lophotrochozoa</taxon>
        <taxon>Platyhelminthes</taxon>
        <taxon>Cestoda</taxon>
        <taxon>Eucestoda</taxon>
        <taxon>Diphyllobothriidea</taxon>
        <taxon>Diphyllobothriidae</taxon>
        <taxon>Dibothriocephalus</taxon>
    </lineage>
</organism>
<reference evidence="8 9" key="1">
    <citation type="submission" date="2018-11" db="EMBL/GenBank/DDBJ databases">
        <authorList>
            <consortium name="Pathogen Informatics"/>
        </authorList>
    </citation>
    <scope>NUCLEOTIDE SEQUENCE [LARGE SCALE GENOMIC DNA]</scope>
</reference>
<dbReference type="InterPro" id="IPR004217">
    <property type="entry name" value="Tim10-like"/>
</dbReference>
<sequence length="427" mass="48488">MSYGFESTPPTFHDDSVQQNASDNEMKMALQKLQTQAEFQNQVSALTGRCWDLCYTGTPGAKMDDKRANCLKNCVERYIDVSVLLRNRFQALVGHEKQLLKCELESTPASTASMVKALYVDQIPKIGITDLPQELSLFKNNCDVLVHQADRLLSADHYRRCYAITTRVLKEDPFHPDCLPIHISVLRMLNQSNELFILSNKLVKIYPESAISWFATGSYYLATRKHDLAKRHLRKATQQDRRFGPAWLALGHAYAADNEHDQAIAAYCTAAQIVRCSHIPMMYIGVEYSASNNHILSERFLKYARERNPNDPAILHELGSLAFKSKRYTEALDLLKHAYAIALELSDQVLAPYWEPLLNNLAHVYRELGFGLSCIESKLPDKTPCFCRDYEQALKLHSAALNLIENSPSTLESMGLIYAMTNRFEEA</sequence>
<evidence type="ECO:0000256" key="3">
    <source>
        <dbReference type="ARBA" id="ARBA00022776"/>
    </source>
</evidence>
<dbReference type="GO" id="GO:0045842">
    <property type="term" value="P:positive regulation of mitotic metaphase/anaphase transition"/>
    <property type="evidence" value="ECO:0007669"/>
    <property type="project" value="TreeGrafter"/>
</dbReference>
<evidence type="ECO:0000256" key="2">
    <source>
        <dbReference type="ARBA" id="ARBA00022737"/>
    </source>
</evidence>
<proteinExistence type="predicted"/>
<dbReference type="AlphaFoldDB" id="A0A3P6UQY3"/>
<dbReference type="Gene3D" id="1.25.40.10">
    <property type="entry name" value="Tetratricopeptide repeat domain"/>
    <property type="match status" value="1"/>
</dbReference>
<dbReference type="SUPFAM" id="SSF144122">
    <property type="entry name" value="Tim10-like"/>
    <property type="match status" value="1"/>
</dbReference>
<dbReference type="Gene3D" id="1.10.287.810">
    <property type="entry name" value="Mitochondrial import inner membrane translocase subunit tim13 like domains"/>
    <property type="match status" value="1"/>
</dbReference>
<dbReference type="PANTHER" id="PTHR12558:SF9">
    <property type="entry name" value="CELL DIVISION CYCLE PROTEIN 16 HOMOLOG"/>
    <property type="match status" value="1"/>
</dbReference>
<keyword evidence="2" id="KW-0677">Repeat</keyword>
<dbReference type="EMBL" id="UYRU01043385">
    <property type="protein sequence ID" value="VDK81688.1"/>
    <property type="molecule type" value="Genomic_DNA"/>
</dbReference>
<evidence type="ECO:0000256" key="4">
    <source>
        <dbReference type="ARBA" id="ARBA00022786"/>
    </source>
</evidence>
<feature type="domain" description="Tim10-like" evidence="7">
    <location>
        <begin position="30"/>
        <end position="91"/>
    </location>
</feature>
<dbReference type="Pfam" id="PF02953">
    <property type="entry name" value="zf-Tim10_DDP"/>
    <property type="match status" value="1"/>
</dbReference>
<keyword evidence="6" id="KW-0131">Cell cycle</keyword>
<evidence type="ECO:0000256" key="5">
    <source>
        <dbReference type="ARBA" id="ARBA00022803"/>
    </source>
</evidence>
<accession>A0A3P6UQY3</accession>
<dbReference type="GO" id="GO:0005680">
    <property type="term" value="C:anaphase-promoting complex"/>
    <property type="evidence" value="ECO:0007669"/>
    <property type="project" value="TreeGrafter"/>
</dbReference>
<dbReference type="SUPFAM" id="SSF48452">
    <property type="entry name" value="TPR-like"/>
    <property type="match status" value="2"/>
</dbReference>
<feature type="non-terminal residue" evidence="8">
    <location>
        <position position="427"/>
    </location>
</feature>
<dbReference type="GO" id="GO:0051301">
    <property type="term" value="P:cell division"/>
    <property type="evidence" value="ECO:0007669"/>
    <property type="project" value="UniProtKB-KW"/>
</dbReference>
<dbReference type="Pfam" id="PF13432">
    <property type="entry name" value="TPR_16"/>
    <property type="match status" value="2"/>
</dbReference>
<evidence type="ECO:0000313" key="8">
    <source>
        <dbReference type="EMBL" id="VDK81688.1"/>
    </source>
</evidence>
<dbReference type="PANTHER" id="PTHR12558">
    <property type="entry name" value="CELL DIVISION CYCLE 16,23,27"/>
    <property type="match status" value="1"/>
</dbReference>
<keyword evidence="9" id="KW-1185">Reference proteome</keyword>
<keyword evidence="5" id="KW-0802">TPR repeat</keyword>